<proteinExistence type="predicted"/>
<gene>
    <name evidence="2" type="ORF">F383_36610</name>
</gene>
<accession>A0A0B0M5V4</accession>
<name>A0A0B0M5V4_GOSAR</name>
<evidence type="ECO:0000256" key="1">
    <source>
        <dbReference type="SAM" id="Coils"/>
    </source>
</evidence>
<keyword evidence="3" id="KW-1185">Reference proteome</keyword>
<dbReference type="EMBL" id="JRRC01003927">
    <property type="protein sequence ID" value="KHF97337.1"/>
    <property type="molecule type" value="Genomic_DNA"/>
</dbReference>
<evidence type="ECO:0000313" key="2">
    <source>
        <dbReference type="EMBL" id="KHF97337.1"/>
    </source>
</evidence>
<reference evidence="3" key="1">
    <citation type="submission" date="2014-09" db="EMBL/GenBank/DDBJ databases">
        <authorList>
            <person name="Mudge J."/>
            <person name="Ramaraj T."/>
            <person name="Lindquist I.E."/>
            <person name="Bharti A.K."/>
            <person name="Sundararajan A."/>
            <person name="Cameron C.T."/>
            <person name="Woodward J.E."/>
            <person name="May G.D."/>
            <person name="Brubaker C."/>
            <person name="Broadhvest J."/>
            <person name="Wilkins T.A."/>
        </authorList>
    </citation>
    <scope>NUCLEOTIDE SEQUENCE</scope>
    <source>
        <strain evidence="3">cv. AKA8401</strain>
    </source>
</reference>
<organism evidence="2 3">
    <name type="scientific">Gossypium arboreum</name>
    <name type="common">Tree cotton</name>
    <name type="synonym">Gossypium nanking</name>
    <dbReference type="NCBI Taxonomy" id="29729"/>
    <lineage>
        <taxon>Eukaryota</taxon>
        <taxon>Viridiplantae</taxon>
        <taxon>Streptophyta</taxon>
        <taxon>Embryophyta</taxon>
        <taxon>Tracheophyta</taxon>
        <taxon>Spermatophyta</taxon>
        <taxon>Magnoliopsida</taxon>
        <taxon>eudicotyledons</taxon>
        <taxon>Gunneridae</taxon>
        <taxon>Pentapetalae</taxon>
        <taxon>rosids</taxon>
        <taxon>malvids</taxon>
        <taxon>Malvales</taxon>
        <taxon>Malvaceae</taxon>
        <taxon>Malvoideae</taxon>
        <taxon>Gossypium</taxon>
    </lineage>
</organism>
<evidence type="ECO:0000313" key="3">
    <source>
        <dbReference type="Proteomes" id="UP000032142"/>
    </source>
</evidence>
<feature type="coiled-coil region" evidence="1">
    <location>
        <begin position="48"/>
        <end position="93"/>
    </location>
</feature>
<dbReference type="Proteomes" id="UP000032142">
    <property type="component" value="Unassembled WGS sequence"/>
</dbReference>
<comment type="caution">
    <text evidence="2">The sequence shown here is derived from an EMBL/GenBank/DDBJ whole genome shotgun (WGS) entry which is preliminary data.</text>
</comment>
<keyword evidence="1" id="KW-0175">Coiled coil</keyword>
<dbReference type="AlphaFoldDB" id="A0A0B0M5V4"/>
<protein>
    <submittedName>
        <fullName evidence="2">Uncharacterized protein</fullName>
    </submittedName>
</protein>
<sequence length="94" mass="10753">MTTEAVKIMKKLKDKRVEYEVIASSYSSVNFNDIVNRIIAEVLGPERYGRAQAEVQRLKDQMSQTQVSTVEEISQLKVEAASKEAEAQRKYEEL</sequence>